<keyword evidence="2" id="KW-1185">Reference proteome</keyword>
<protein>
    <submittedName>
        <fullName evidence="1">Uncharacterized protein</fullName>
    </submittedName>
</protein>
<accession>A0ABW4GZE8</accession>
<gene>
    <name evidence="1" type="ORF">ACFSJ0_62575</name>
</gene>
<dbReference type="RefSeq" id="WP_219539137.1">
    <property type="nucleotide sequence ID" value="NZ_JAHKRM010000054.1"/>
</dbReference>
<dbReference type="EMBL" id="JBHUCM010000082">
    <property type="protein sequence ID" value="MFD1547719.1"/>
    <property type="molecule type" value="Genomic_DNA"/>
</dbReference>
<proteinExistence type="predicted"/>
<comment type="caution">
    <text evidence="1">The sequence shown here is derived from an EMBL/GenBank/DDBJ whole genome shotgun (WGS) entry which is preliminary data.</text>
</comment>
<evidence type="ECO:0000313" key="2">
    <source>
        <dbReference type="Proteomes" id="UP001597097"/>
    </source>
</evidence>
<evidence type="ECO:0000313" key="1">
    <source>
        <dbReference type="EMBL" id="MFD1547719.1"/>
    </source>
</evidence>
<dbReference type="Proteomes" id="UP001597097">
    <property type="component" value="Unassembled WGS sequence"/>
</dbReference>
<organism evidence="1 2">
    <name type="scientific">Nonomuraea guangzhouensis</name>
    <dbReference type="NCBI Taxonomy" id="1291555"/>
    <lineage>
        <taxon>Bacteria</taxon>
        <taxon>Bacillati</taxon>
        <taxon>Actinomycetota</taxon>
        <taxon>Actinomycetes</taxon>
        <taxon>Streptosporangiales</taxon>
        <taxon>Streptosporangiaceae</taxon>
        <taxon>Nonomuraea</taxon>
    </lineage>
</organism>
<name>A0ABW4GZE8_9ACTN</name>
<reference evidence="2" key="1">
    <citation type="journal article" date="2019" name="Int. J. Syst. Evol. Microbiol.">
        <title>The Global Catalogue of Microorganisms (GCM) 10K type strain sequencing project: providing services to taxonomists for standard genome sequencing and annotation.</title>
        <authorList>
            <consortium name="The Broad Institute Genomics Platform"/>
            <consortium name="The Broad Institute Genome Sequencing Center for Infectious Disease"/>
            <person name="Wu L."/>
            <person name="Ma J."/>
        </authorList>
    </citation>
    <scope>NUCLEOTIDE SEQUENCE [LARGE SCALE GENOMIC DNA]</scope>
    <source>
        <strain evidence="2">CGMCC 1.15399</strain>
    </source>
</reference>
<sequence length="144" mass="16771">MQHYPDVANHDPGLERAVTLVKEALGANEHVHRRRPLRRNWWRVRLFARFMLFWAVERKLLRRNTRIKLIQRELCKALAPVEVLRFVRPTNRKAAWTMAYACRCGCGYPALAYSSRPDALFFGTCADGHSTTLHPLDTWRGDLA</sequence>